<accession>A0A2S6NPJ1</accession>
<proteinExistence type="inferred from homology"/>
<protein>
    <recommendedName>
        <fullName evidence="5">Phenazine biosynthesis protein</fullName>
    </recommendedName>
</protein>
<gene>
    <name evidence="3" type="ORF">CCS01_00335</name>
</gene>
<dbReference type="PANTHER" id="PTHR13774:SF32">
    <property type="entry name" value="ANTISENSE-ENHANCING SEQUENCE 1"/>
    <property type="match status" value="1"/>
</dbReference>
<dbReference type="PANTHER" id="PTHR13774">
    <property type="entry name" value="PHENAZINE BIOSYNTHESIS PROTEIN"/>
    <property type="match status" value="1"/>
</dbReference>
<evidence type="ECO:0000313" key="4">
    <source>
        <dbReference type="Proteomes" id="UP000239724"/>
    </source>
</evidence>
<dbReference type="AlphaFoldDB" id="A0A2S6NPJ1"/>
<evidence type="ECO:0000256" key="2">
    <source>
        <dbReference type="PIRSR" id="PIRSR016184-1"/>
    </source>
</evidence>
<dbReference type="Proteomes" id="UP000239724">
    <property type="component" value="Unassembled WGS sequence"/>
</dbReference>
<dbReference type="RefSeq" id="WP_104516859.1">
    <property type="nucleotide sequence ID" value="NZ_NHRY01000019.1"/>
</dbReference>
<dbReference type="Pfam" id="PF02567">
    <property type="entry name" value="PhzC-PhzF"/>
    <property type="match status" value="1"/>
</dbReference>
<dbReference type="NCBIfam" id="TIGR00654">
    <property type="entry name" value="PhzF_family"/>
    <property type="match status" value="1"/>
</dbReference>
<reference evidence="3 4" key="1">
    <citation type="journal article" date="2018" name="Arch. Microbiol.">
        <title>New insights into the metabolic potential of the phototrophic purple bacterium Rhodopila globiformis DSM 161(T) from its draft genome sequence and evidence for a vanadium-dependent nitrogenase.</title>
        <authorList>
            <person name="Imhoff J.F."/>
            <person name="Rahn T."/>
            <person name="Kunzel S."/>
            <person name="Neulinger S.C."/>
        </authorList>
    </citation>
    <scope>NUCLEOTIDE SEQUENCE [LARGE SCALE GENOMIC DNA]</scope>
    <source>
        <strain evidence="3 4">DSM 161</strain>
    </source>
</reference>
<dbReference type="EMBL" id="NHRY01000019">
    <property type="protein sequence ID" value="PPQ40811.1"/>
    <property type="molecule type" value="Genomic_DNA"/>
</dbReference>
<organism evidence="3 4">
    <name type="scientific">Rhodopila globiformis</name>
    <name type="common">Rhodopseudomonas globiformis</name>
    <dbReference type="NCBI Taxonomy" id="1071"/>
    <lineage>
        <taxon>Bacteria</taxon>
        <taxon>Pseudomonadati</taxon>
        <taxon>Pseudomonadota</taxon>
        <taxon>Alphaproteobacteria</taxon>
        <taxon>Acetobacterales</taxon>
        <taxon>Acetobacteraceae</taxon>
        <taxon>Rhodopila</taxon>
    </lineage>
</organism>
<evidence type="ECO:0008006" key="5">
    <source>
        <dbReference type="Google" id="ProtNLM"/>
    </source>
</evidence>
<dbReference type="PIRSF" id="PIRSF016184">
    <property type="entry name" value="PhzC_PhzF"/>
    <property type="match status" value="1"/>
</dbReference>
<dbReference type="InterPro" id="IPR003719">
    <property type="entry name" value="Phenazine_PhzF-like"/>
</dbReference>
<dbReference type="GO" id="GO:0016853">
    <property type="term" value="F:isomerase activity"/>
    <property type="evidence" value="ECO:0007669"/>
    <property type="project" value="TreeGrafter"/>
</dbReference>
<dbReference type="OrthoDB" id="9788221at2"/>
<keyword evidence="4" id="KW-1185">Reference proteome</keyword>
<dbReference type="GO" id="GO:0005737">
    <property type="term" value="C:cytoplasm"/>
    <property type="evidence" value="ECO:0007669"/>
    <property type="project" value="TreeGrafter"/>
</dbReference>
<comment type="similarity">
    <text evidence="1">Belongs to the PhzF family.</text>
</comment>
<dbReference type="Gene3D" id="3.10.310.10">
    <property type="entry name" value="Diaminopimelate Epimerase, Chain A, domain 1"/>
    <property type="match status" value="2"/>
</dbReference>
<comment type="caution">
    <text evidence="3">The sequence shown here is derived from an EMBL/GenBank/DDBJ whole genome shotgun (WGS) entry which is preliminary data.</text>
</comment>
<dbReference type="SUPFAM" id="SSF54506">
    <property type="entry name" value="Diaminopimelate epimerase-like"/>
    <property type="match status" value="1"/>
</dbReference>
<sequence>MPAYDYVTVNVFTSERFGGNPLAVFPDAGGLTDAQMQRIAADMNLSETVFVLPPADPRHHAQVRIFTPKLEMPFAGHPNVGTGFVLARMAGDPPEHYTFEEIAGLVRVHILRDQTGVITGARISAPRSLSLDIAVPTEVVATCAGLSPADIVTEAHTPLVASVGTPFVIAEVASLEALARARPNAAMFEAGVSRIPALAGKFNLMLYTRRGESLIHLRARMFAPLAGVAEDAASGSACAALAALLTSLAPGDNLALHYEIEQGVEMGRPSQIVAAANKTGEGPVTATVSGNCVPAGHGTLEV</sequence>
<evidence type="ECO:0000256" key="1">
    <source>
        <dbReference type="ARBA" id="ARBA00008270"/>
    </source>
</evidence>
<name>A0A2S6NPJ1_RHOGL</name>
<feature type="active site" evidence="2">
    <location>
        <position position="47"/>
    </location>
</feature>
<evidence type="ECO:0000313" key="3">
    <source>
        <dbReference type="EMBL" id="PPQ40811.1"/>
    </source>
</evidence>